<proteinExistence type="predicted"/>
<protein>
    <submittedName>
        <fullName evidence="3">CHK kinase-like domain-containing protein</fullName>
    </submittedName>
</protein>
<organism evidence="2 3">
    <name type="scientific">Acrobeloides nanus</name>
    <dbReference type="NCBI Taxonomy" id="290746"/>
    <lineage>
        <taxon>Eukaryota</taxon>
        <taxon>Metazoa</taxon>
        <taxon>Ecdysozoa</taxon>
        <taxon>Nematoda</taxon>
        <taxon>Chromadorea</taxon>
        <taxon>Rhabditida</taxon>
        <taxon>Tylenchina</taxon>
        <taxon>Cephalobomorpha</taxon>
        <taxon>Cephaloboidea</taxon>
        <taxon>Cephalobidae</taxon>
        <taxon>Acrobeloides</taxon>
    </lineage>
</organism>
<dbReference type="AlphaFoldDB" id="A0A914CWT6"/>
<dbReference type="Proteomes" id="UP000887540">
    <property type="component" value="Unplaced"/>
</dbReference>
<dbReference type="InterPro" id="IPR015897">
    <property type="entry name" value="CHK_kinase-like"/>
</dbReference>
<dbReference type="SUPFAM" id="SSF56112">
    <property type="entry name" value="Protein kinase-like (PK-like)"/>
    <property type="match status" value="1"/>
</dbReference>
<dbReference type="PANTHER" id="PTHR23020">
    <property type="entry name" value="UNCHARACTERIZED NUCLEAR HORMONE RECEPTOR-RELATED"/>
    <property type="match status" value="1"/>
</dbReference>
<dbReference type="PANTHER" id="PTHR23020:SF41">
    <property type="entry name" value="AMINOGLYCOSIDE PHOSPHOTRANSFERASE DOMAIN-CONTAINING PROTEIN"/>
    <property type="match status" value="1"/>
</dbReference>
<feature type="domain" description="CHK kinase-like" evidence="1">
    <location>
        <begin position="73"/>
        <end position="218"/>
    </location>
</feature>
<evidence type="ECO:0000259" key="1">
    <source>
        <dbReference type="SMART" id="SM00587"/>
    </source>
</evidence>
<keyword evidence="2" id="KW-1185">Reference proteome</keyword>
<dbReference type="InterPro" id="IPR011009">
    <property type="entry name" value="Kinase-like_dom_sf"/>
</dbReference>
<name>A0A914CWT6_9BILA</name>
<evidence type="ECO:0000313" key="2">
    <source>
        <dbReference type="Proteomes" id="UP000887540"/>
    </source>
</evidence>
<accession>A0A914CWT6</accession>
<dbReference type="Pfam" id="PF07914">
    <property type="entry name" value="DUF1679"/>
    <property type="match status" value="2"/>
</dbReference>
<dbReference type="WBParaSite" id="ACRNAN_scaffold1569.g13313.t1">
    <property type="protein sequence ID" value="ACRNAN_scaffold1569.g13313.t1"/>
    <property type="gene ID" value="ACRNAN_scaffold1569.g13313"/>
</dbReference>
<sequence>MYFEDETTEPFQIVMKTSFSSEDEQTYSTPDQIPLHIKECEFYRLFNKKAPIPMPKVYFIQKPNVEQKLPSFIFMENLSKKGIVLDYDAYIREEQVLAVVENIAKLHAYMLSIDEEEWRGSFVLRESLVIGGLLREWIENGAKLRPGFLDPLIAKLSKFIDDPEGRNYAKSGCCKDLGNPTFDIARHLVLCVEGTLRREIEQYIIEFYYQKLQKYCTISSKLESFSIENLKKAYAYALARQAVINVSYIEMREDPGPNASLEKQEAYKALIDRMMQNAKWALEDAVVGLEKLDPKWLS</sequence>
<evidence type="ECO:0000313" key="3">
    <source>
        <dbReference type="WBParaSite" id="ACRNAN_scaffold1569.g13313.t1"/>
    </source>
</evidence>
<reference evidence="3" key="1">
    <citation type="submission" date="2022-11" db="UniProtKB">
        <authorList>
            <consortium name="WormBaseParasite"/>
        </authorList>
    </citation>
    <scope>IDENTIFICATION</scope>
</reference>
<dbReference type="InterPro" id="IPR052961">
    <property type="entry name" value="Oxido-Kinase-like_Enzymes"/>
</dbReference>
<dbReference type="InterPro" id="IPR012877">
    <property type="entry name" value="Dhs-27"/>
</dbReference>
<dbReference type="SMART" id="SM00587">
    <property type="entry name" value="CHK"/>
    <property type="match status" value="1"/>
</dbReference>